<dbReference type="InterPro" id="IPR036890">
    <property type="entry name" value="HATPase_C_sf"/>
</dbReference>
<organism evidence="12 13">
    <name type="scientific">Thiohalomonas denitrificans</name>
    <dbReference type="NCBI Taxonomy" id="415747"/>
    <lineage>
        <taxon>Bacteria</taxon>
        <taxon>Pseudomonadati</taxon>
        <taxon>Pseudomonadota</taxon>
        <taxon>Gammaproteobacteria</taxon>
        <taxon>Thiohalomonadales</taxon>
        <taxon>Thiohalomonadaceae</taxon>
        <taxon>Thiohalomonas</taxon>
    </lineage>
</organism>
<keyword evidence="3" id="KW-0597">Phosphoprotein</keyword>
<dbReference type="GO" id="GO:0005524">
    <property type="term" value="F:ATP binding"/>
    <property type="evidence" value="ECO:0007669"/>
    <property type="project" value="UniProtKB-KW"/>
</dbReference>
<dbReference type="Pfam" id="PF00512">
    <property type="entry name" value="HisKA"/>
    <property type="match status" value="1"/>
</dbReference>
<dbReference type="EMBL" id="FMWD01000005">
    <property type="protein sequence ID" value="SCZ59680.1"/>
    <property type="molecule type" value="Genomic_DNA"/>
</dbReference>
<dbReference type="InterPro" id="IPR013767">
    <property type="entry name" value="PAS_fold"/>
</dbReference>
<dbReference type="PROSITE" id="PS50112">
    <property type="entry name" value="PAS"/>
    <property type="match status" value="1"/>
</dbReference>
<evidence type="ECO:0000256" key="7">
    <source>
        <dbReference type="ARBA" id="ARBA00022840"/>
    </source>
</evidence>
<evidence type="ECO:0000256" key="2">
    <source>
        <dbReference type="ARBA" id="ARBA00012438"/>
    </source>
</evidence>
<feature type="domain" description="PAC" evidence="11">
    <location>
        <begin position="421"/>
        <end position="474"/>
    </location>
</feature>
<dbReference type="PRINTS" id="PR00344">
    <property type="entry name" value="BCTRLSENSOR"/>
</dbReference>
<feature type="domain" description="Histidine kinase" evidence="9">
    <location>
        <begin position="494"/>
        <end position="709"/>
    </location>
</feature>
<dbReference type="SMART" id="SM00387">
    <property type="entry name" value="HATPase_c"/>
    <property type="match status" value="1"/>
</dbReference>
<dbReference type="AlphaFoldDB" id="A0A1G5QDV6"/>
<evidence type="ECO:0000313" key="12">
    <source>
        <dbReference type="EMBL" id="SCZ59680.1"/>
    </source>
</evidence>
<keyword evidence="7" id="KW-0067">ATP-binding</keyword>
<comment type="catalytic activity">
    <reaction evidence="1">
        <text>ATP + protein L-histidine = ADP + protein N-phospho-L-histidine.</text>
        <dbReference type="EC" id="2.7.13.3"/>
    </reaction>
</comment>
<proteinExistence type="predicted"/>
<dbReference type="InterPro" id="IPR000014">
    <property type="entry name" value="PAS"/>
</dbReference>
<dbReference type="Pfam" id="PF00989">
    <property type="entry name" value="PAS"/>
    <property type="match status" value="1"/>
</dbReference>
<dbReference type="Gene3D" id="3.40.190.10">
    <property type="entry name" value="Periplasmic binding protein-like II"/>
    <property type="match status" value="2"/>
</dbReference>
<dbReference type="InterPro" id="IPR005467">
    <property type="entry name" value="His_kinase_dom"/>
</dbReference>
<dbReference type="Gene3D" id="3.30.565.10">
    <property type="entry name" value="Histidine kinase-like ATPase, C-terminal domain"/>
    <property type="match status" value="1"/>
</dbReference>
<evidence type="ECO:0000256" key="3">
    <source>
        <dbReference type="ARBA" id="ARBA00022553"/>
    </source>
</evidence>
<evidence type="ECO:0000259" key="11">
    <source>
        <dbReference type="PROSITE" id="PS50113"/>
    </source>
</evidence>
<dbReference type="InterPro" id="IPR004358">
    <property type="entry name" value="Sig_transdc_His_kin-like_C"/>
</dbReference>
<evidence type="ECO:0000256" key="6">
    <source>
        <dbReference type="ARBA" id="ARBA00022777"/>
    </source>
</evidence>
<evidence type="ECO:0000313" key="13">
    <source>
        <dbReference type="Proteomes" id="UP000199648"/>
    </source>
</evidence>
<keyword evidence="5" id="KW-0547">Nucleotide-binding</keyword>
<dbReference type="SUPFAM" id="SSF53850">
    <property type="entry name" value="Periplasmic binding protein-like II"/>
    <property type="match status" value="1"/>
</dbReference>
<dbReference type="PROSITE" id="PS50113">
    <property type="entry name" value="PAC"/>
    <property type="match status" value="1"/>
</dbReference>
<dbReference type="PANTHER" id="PTHR43065">
    <property type="entry name" value="SENSOR HISTIDINE KINASE"/>
    <property type="match status" value="1"/>
</dbReference>
<dbReference type="InterPro" id="IPR035965">
    <property type="entry name" value="PAS-like_dom_sf"/>
</dbReference>
<dbReference type="Gene3D" id="1.10.287.130">
    <property type="match status" value="1"/>
</dbReference>
<evidence type="ECO:0000256" key="1">
    <source>
        <dbReference type="ARBA" id="ARBA00000085"/>
    </source>
</evidence>
<dbReference type="Pfam" id="PF02518">
    <property type="entry name" value="HATPase_c"/>
    <property type="match status" value="1"/>
</dbReference>
<feature type="domain" description="PAS" evidence="10">
    <location>
        <begin position="343"/>
        <end position="395"/>
    </location>
</feature>
<dbReference type="InterPro" id="IPR003594">
    <property type="entry name" value="HATPase_dom"/>
</dbReference>
<reference evidence="12 13" key="1">
    <citation type="submission" date="2016-10" db="EMBL/GenBank/DDBJ databases">
        <authorList>
            <person name="de Groot N.N."/>
        </authorList>
    </citation>
    <scope>NUCLEOTIDE SEQUENCE [LARGE SCALE GENOMIC DNA]</scope>
    <source>
        <strain evidence="12 13">HLD2</strain>
    </source>
</reference>
<evidence type="ECO:0000256" key="8">
    <source>
        <dbReference type="ARBA" id="ARBA00023012"/>
    </source>
</evidence>
<keyword evidence="6" id="KW-0418">Kinase</keyword>
<dbReference type="PROSITE" id="PS50109">
    <property type="entry name" value="HIS_KIN"/>
    <property type="match status" value="1"/>
</dbReference>
<keyword evidence="8" id="KW-0902">Two-component regulatory system</keyword>
<dbReference type="OrthoDB" id="9792854at2"/>
<evidence type="ECO:0000256" key="5">
    <source>
        <dbReference type="ARBA" id="ARBA00022741"/>
    </source>
</evidence>
<dbReference type="SMART" id="SM00091">
    <property type="entry name" value="PAS"/>
    <property type="match status" value="1"/>
</dbReference>
<dbReference type="InterPro" id="IPR036097">
    <property type="entry name" value="HisK_dim/P_sf"/>
</dbReference>
<gene>
    <name evidence="12" type="ORF">SAMN03097708_01906</name>
</gene>
<dbReference type="SUPFAM" id="SSF55874">
    <property type="entry name" value="ATPase domain of HSP90 chaperone/DNA topoisomerase II/histidine kinase"/>
    <property type="match status" value="1"/>
</dbReference>
<sequence length="713" mass="79389">MPRFVVLSLLFLLLFSGPSVAELEVRIGVLSHRGDEATLRSWEPTADYLNGALPGLQFRIVPLDFDAVLPKVERGEIDFVLTNPGIYVNLEVRYRVSRIATLKNRRGGVGYNIFGGVVFTRADRDDLQTLSDLRGVRFAAVDHTSLGGFQMAWGELAKEGIDPYRDFSELRFAGTHDRVVRAVLAGEVDAATVRTDILERMAQVGSIDPSRIRIIHQRSDPEFPFAHSTPLYPEWPFSKLQHTPNSLAQQVAVALLQMPVEHPVALAGRYSGWTIPLDYQPVHELFQELHLPPYPERPVSFWEVVHYYGQYLLAGVGALLVMGLMSTWVWRLNRRLENANSCLEQQHNLILNSVADGIYGVDLKGNSTFVNHAMEEVTGWNAAELIGRNQHEVLHHTRADGSPHPPEECPVYTTARDNVSRYVEDDVFWRRDGTSFPVEYTSTPVHNERGDCVGAVVVFRDTTARKEAQERLRRHQMELAHVGRLSTMGEMASGIAHELNQPLAAVTNYSRGCINMLRTGNAAPEQVTEVMERVAGQAQRAGEIIRQLRAFVRKDQSELSVIDLNRRISDLAVLIGPDARREGVAFQLDLDPAEARVQGRGIQIEQVVLNLARNAIEAMQTTVADERRLLISTCVQKGWVIVRVEDTGPGVDTELVDTLFAPFVTSKPDGMGLGLSISRGIIETHGGTLSVSSSSKEGSVFQFSLPLHPRREG</sequence>
<dbReference type="SUPFAM" id="SSF47384">
    <property type="entry name" value="Homodimeric domain of signal transducing histidine kinase"/>
    <property type="match status" value="1"/>
</dbReference>
<dbReference type="STRING" id="415747.SAMN03097708_01906"/>
<dbReference type="GO" id="GO:0006355">
    <property type="term" value="P:regulation of DNA-templated transcription"/>
    <property type="evidence" value="ECO:0007669"/>
    <property type="project" value="InterPro"/>
</dbReference>
<evidence type="ECO:0000256" key="4">
    <source>
        <dbReference type="ARBA" id="ARBA00022679"/>
    </source>
</evidence>
<dbReference type="EC" id="2.7.13.3" evidence="2"/>
<protein>
    <recommendedName>
        <fullName evidence="2">histidine kinase</fullName>
        <ecNumber evidence="2">2.7.13.3</ecNumber>
    </recommendedName>
</protein>
<dbReference type="GO" id="GO:0000155">
    <property type="term" value="F:phosphorelay sensor kinase activity"/>
    <property type="evidence" value="ECO:0007669"/>
    <property type="project" value="InterPro"/>
</dbReference>
<evidence type="ECO:0000259" key="9">
    <source>
        <dbReference type="PROSITE" id="PS50109"/>
    </source>
</evidence>
<dbReference type="SMART" id="SM00388">
    <property type="entry name" value="HisKA"/>
    <property type="match status" value="1"/>
</dbReference>
<dbReference type="CDD" id="cd00082">
    <property type="entry name" value="HisKA"/>
    <property type="match status" value="1"/>
</dbReference>
<dbReference type="InterPro" id="IPR003661">
    <property type="entry name" value="HisK_dim/P_dom"/>
</dbReference>
<dbReference type="SUPFAM" id="SSF55785">
    <property type="entry name" value="PYP-like sensor domain (PAS domain)"/>
    <property type="match status" value="1"/>
</dbReference>
<name>A0A1G5QDV6_9GAMM</name>
<dbReference type="NCBIfam" id="TIGR00229">
    <property type="entry name" value="sensory_box"/>
    <property type="match status" value="1"/>
</dbReference>
<dbReference type="CDD" id="cd00130">
    <property type="entry name" value="PAS"/>
    <property type="match status" value="1"/>
</dbReference>
<dbReference type="InterPro" id="IPR000700">
    <property type="entry name" value="PAS-assoc_C"/>
</dbReference>
<dbReference type="Gene3D" id="3.30.450.20">
    <property type="entry name" value="PAS domain"/>
    <property type="match status" value="1"/>
</dbReference>
<accession>A0A1G5QDV6</accession>
<evidence type="ECO:0000259" key="10">
    <source>
        <dbReference type="PROSITE" id="PS50112"/>
    </source>
</evidence>
<dbReference type="PANTHER" id="PTHR43065:SF42">
    <property type="entry name" value="TWO-COMPONENT SENSOR PPRA"/>
    <property type="match status" value="1"/>
</dbReference>
<keyword evidence="13" id="KW-1185">Reference proteome</keyword>
<dbReference type="Proteomes" id="UP000199648">
    <property type="component" value="Unassembled WGS sequence"/>
</dbReference>
<dbReference type="Pfam" id="PF12974">
    <property type="entry name" value="Phosphonate-bd"/>
    <property type="match status" value="1"/>
</dbReference>
<keyword evidence="4" id="KW-0808">Transferase</keyword>